<dbReference type="Pfam" id="PF10702">
    <property type="entry name" value="DUF2507"/>
    <property type="match status" value="1"/>
</dbReference>
<dbReference type="InterPro" id="IPR024096">
    <property type="entry name" value="NO_sig/Golgi_transp_ligand-bd"/>
</dbReference>
<comment type="caution">
    <text evidence="1">The sequence shown here is derived from an EMBL/GenBank/DDBJ whole genome shotgun (WGS) entry which is preliminary data.</text>
</comment>
<sequence length="145" mass="16703">MQKKQEKLPVEILDKIQSTGAGYDVVRYIGLPEVFGSEADALLYFMGKGLARKFNFQSMGDVIYFFEKMGWGRLELFKEKNNKLEFHLLADSVVQRLKMPINTEFRLEAGFLAEAISILKNVECECVEEVRAKIHQVEFTVLFVD</sequence>
<organism evidence="1 2">
    <name type="scientific">Ornithinibacillus hominis</name>
    <dbReference type="NCBI Taxonomy" id="2763055"/>
    <lineage>
        <taxon>Bacteria</taxon>
        <taxon>Bacillati</taxon>
        <taxon>Bacillota</taxon>
        <taxon>Bacilli</taxon>
        <taxon>Bacillales</taxon>
        <taxon>Bacillaceae</taxon>
        <taxon>Ornithinibacillus</taxon>
    </lineage>
</organism>
<dbReference type="SUPFAM" id="SSF111126">
    <property type="entry name" value="Ligand-binding domain in the NO signalling and Golgi transport"/>
    <property type="match status" value="1"/>
</dbReference>
<dbReference type="InterPro" id="IPR019642">
    <property type="entry name" value="DUF2507"/>
</dbReference>
<dbReference type="AlphaFoldDB" id="A0A923RKU4"/>
<evidence type="ECO:0000313" key="1">
    <source>
        <dbReference type="EMBL" id="MBC5637537.1"/>
    </source>
</evidence>
<dbReference type="Gene3D" id="3.30.1380.20">
    <property type="entry name" value="Trafficking protein particle complex subunit 3"/>
    <property type="match status" value="1"/>
</dbReference>
<name>A0A923RKU4_9BACI</name>
<dbReference type="EMBL" id="JACOOL010000008">
    <property type="protein sequence ID" value="MBC5637537.1"/>
    <property type="molecule type" value="Genomic_DNA"/>
</dbReference>
<evidence type="ECO:0000313" key="2">
    <source>
        <dbReference type="Proteomes" id="UP000637359"/>
    </source>
</evidence>
<gene>
    <name evidence="1" type="ORF">H8S33_12030</name>
</gene>
<accession>A0A923RKU4</accession>
<reference evidence="1" key="1">
    <citation type="submission" date="2020-08" db="EMBL/GenBank/DDBJ databases">
        <title>Genome public.</title>
        <authorList>
            <person name="Liu C."/>
            <person name="Sun Q."/>
        </authorList>
    </citation>
    <scope>NUCLEOTIDE SEQUENCE</scope>
    <source>
        <strain evidence="1">BX22</strain>
    </source>
</reference>
<proteinExistence type="predicted"/>
<keyword evidence="2" id="KW-1185">Reference proteome</keyword>
<protein>
    <submittedName>
        <fullName evidence="1">YslB family protein</fullName>
    </submittedName>
</protein>
<dbReference type="RefSeq" id="WP_186870245.1">
    <property type="nucleotide sequence ID" value="NZ_JACOOL010000008.1"/>
</dbReference>
<dbReference type="Proteomes" id="UP000637359">
    <property type="component" value="Unassembled WGS sequence"/>
</dbReference>